<feature type="transmembrane region" description="Helical" evidence="7">
    <location>
        <begin position="282"/>
        <end position="302"/>
    </location>
</feature>
<evidence type="ECO:0000256" key="4">
    <source>
        <dbReference type="ARBA" id="ARBA00022989"/>
    </source>
</evidence>
<dbReference type="PANTHER" id="PTHR42920:SF5">
    <property type="entry name" value="EAMA DOMAIN-CONTAINING PROTEIN"/>
    <property type="match status" value="1"/>
</dbReference>
<feature type="region of interest" description="Disordered" evidence="6">
    <location>
        <begin position="1"/>
        <end position="26"/>
    </location>
</feature>
<feature type="domain" description="EamA" evidence="8">
    <location>
        <begin position="32"/>
        <end position="136"/>
    </location>
</feature>
<dbReference type="EMBL" id="RRUE01000002">
    <property type="protein sequence ID" value="RRN44361.1"/>
    <property type="molecule type" value="Genomic_DNA"/>
</dbReference>
<dbReference type="Proteomes" id="UP000270261">
    <property type="component" value="Unassembled WGS sequence"/>
</dbReference>
<name>A0A426FNW5_9BURK</name>
<organism evidence="9 10">
    <name type="scientific">Lautropia dentalis</name>
    <dbReference type="NCBI Taxonomy" id="2490857"/>
    <lineage>
        <taxon>Bacteria</taxon>
        <taxon>Pseudomonadati</taxon>
        <taxon>Pseudomonadota</taxon>
        <taxon>Betaproteobacteria</taxon>
        <taxon>Burkholderiales</taxon>
        <taxon>Burkholderiaceae</taxon>
        <taxon>Lautropia</taxon>
    </lineage>
</organism>
<evidence type="ECO:0000256" key="5">
    <source>
        <dbReference type="ARBA" id="ARBA00023136"/>
    </source>
</evidence>
<keyword evidence="5 7" id="KW-0472">Membrane</keyword>
<keyword evidence="3 7" id="KW-0812">Transmembrane</keyword>
<proteinExistence type="predicted"/>
<dbReference type="GO" id="GO:0005886">
    <property type="term" value="C:plasma membrane"/>
    <property type="evidence" value="ECO:0007669"/>
    <property type="project" value="UniProtKB-SubCell"/>
</dbReference>
<accession>A0A426FNW5</accession>
<evidence type="ECO:0000259" key="8">
    <source>
        <dbReference type="Pfam" id="PF00892"/>
    </source>
</evidence>
<feature type="transmembrane region" description="Helical" evidence="7">
    <location>
        <begin position="222"/>
        <end position="244"/>
    </location>
</feature>
<feature type="transmembrane region" description="Helical" evidence="7">
    <location>
        <begin position="90"/>
        <end position="110"/>
    </location>
</feature>
<sequence>MVLGSVKAPEQGEDMQNEQEDRGGTQGFPLKPVLALLTSMVALALGTSLAKQLFPLIGAQGTTTLRLGFSALVLLLATRTWRHRLPRQDWWVVLRYGVTLGVMNLMFYMAIRTIPFGVAVAIEFCGPLAVALFSSRRRIDYLWIACAVAGLLLLLPIRGAAGSLDPAGVLFALAAATCWAGYIIFGKRTQHLHAGRTVALGVATGALVVAPVGLVHAGTSLFAPQVLLVGLGAAVLSSAIPMFLEMKALRGLQAGTYGVMTSLEPALTATIAFVTLGESLTWAQWGAIVLTVVAAMGSALTGQRP</sequence>
<evidence type="ECO:0000313" key="9">
    <source>
        <dbReference type="EMBL" id="RRN44361.1"/>
    </source>
</evidence>
<feature type="transmembrane region" description="Helical" evidence="7">
    <location>
        <begin position="56"/>
        <end position="78"/>
    </location>
</feature>
<keyword evidence="10" id="KW-1185">Reference proteome</keyword>
<dbReference type="InterPro" id="IPR000620">
    <property type="entry name" value="EamA_dom"/>
</dbReference>
<evidence type="ECO:0000256" key="1">
    <source>
        <dbReference type="ARBA" id="ARBA00004651"/>
    </source>
</evidence>
<protein>
    <submittedName>
        <fullName evidence="9">DMT family transporter</fullName>
    </submittedName>
</protein>
<evidence type="ECO:0000256" key="7">
    <source>
        <dbReference type="SAM" id="Phobius"/>
    </source>
</evidence>
<feature type="transmembrane region" description="Helical" evidence="7">
    <location>
        <begin position="167"/>
        <end position="185"/>
    </location>
</feature>
<evidence type="ECO:0000256" key="3">
    <source>
        <dbReference type="ARBA" id="ARBA00022692"/>
    </source>
</evidence>
<reference evidence="9 10" key="1">
    <citation type="submission" date="2018-11" db="EMBL/GenBank/DDBJ databases">
        <title>Genome sequencing of Lautropia sp. KCOM 2505 (= ChDC F240).</title>
        <authorList>
            <person name="Kook J.-K."/>
            <person name="Park S.-N."/>
            <person name="Lim Y.K."/>
        </authorList>
    </citation>
    <scope>NUCLEOTIDE SEQUENCE [LARGE SCALE GENOMIC DNA]</scope>
    <source>
        <strain evidence="9 10">KCOM 2505</strain>
    </source>
</reference>
<dbReference type="SUPFAM" id="SSF103481">
    <property type="entry name" value="Multidrug resistance efflux transporter EmrE"/>
    <property type="match status" value="2"/>
</dbReference>
<comment type="caution">
    <text evidence="9">The sequence shown here is derived from an EMBL/GenBank/DDBJ whole genome shotgun (WGS) entry which is preliminary data.</text>
</comment>
<comment type="subcellular location">
    <subcellularLocation>
        <location evidence="1">Cell membrane</location>
        <topology evidence="1">Multi-pass membrane protein</topology>
    </subcellularLocation>
</comment>
<gene>
    <name evidence="9" type="ORF">EHV23_13675</name>
</gene>
<keyword evidence="4 7" id="KW-1133">Transmembrane helix</keyword>
<dbReference type="InterPro" id="IPR037185">
    <property type="entry name" value="EmrE-like"/>
</dbReference>
<keyword evidence="2" id="KW-1003">Cell membrane</keyword>
<feature type="transmembrane region" description="Helical" evidence="7">
    <location>
        <begin position="256"/>
        <end position="276"/>
    </location>
</feature>
<feature type="transmembrane region" description="Helical" evidence="7">
    <location>
        <begin position="141"/>
        <end position="161"/>
    </location>
</feature>
<evidence type="ECO:0000313" key="10">
    <source>
        <dbReference type="Proteomes" id="UP000270261"/>
    </source>
</evidence>
<dbReference type="InterPro" id="IPR051258">
    <property type="entry name" value="Diverse_Substrate_Transporter"/>
</dbReference>
<evidence type="ECO:0000256" key="2">
    <source>
        <dbReference type="ARBA" id="ARBA00022475"/>
    </source>
</evidence>
<dbReference type="PANTHER" id="PTHR42920">
    <property type="entry name" value="OS03G0707200 PROTEIN-RELATED"/>
    <property type="match status" value="1"/>
</dbReference>
<dbReference type="AlphaFoldDB" id="A0A426FNW5"/>
<feature type="transmembrane region" description="Helical" evidence="7">
    <location>
        <begin position="116"/>
        <end position="134"/>
    </location>
</feature>
<dbReference type="Pfam" id="PF00892">
    <property type="entry name" value="EamA"/>
    <property type="match status" value="2"/>
</dbReference>
<evidence type="ECO:0000256" key="6">
    <source>
        <dbReference type="SAM" id="MobiDB-lite"/>
    </source>
</evidence>
<dbReference type="Gene3D" id="1.10.3730.20">
    <property type="match status" value="1"/>
</dbReference>
<feature type="domain" description="EamA" evidence="8">
    <location>
        <begin position="167"/>
        <end position="297"/>
    </location>
</feature>
<feature type="transmembrane region" description="Helical" evidence="7">
    <location>
        <begin position="197"/>
        <end position="216"/>
    </location>
</feature>